<dbReference type="AlphaFoldDB" id="A0A6A4GAW8"/>
<organism evidence="1 2">
    <name type="scientific">Gymnopus androsaceus JB14</name>
    <dbReference type="NCBI Taxonomy" id="1447944"/>
    <lineage>
        <taxon>Eukaryota</taxon>
        <taxon>Fungi</taxon>
        <taxon>Dikarya</taxon>
        <taxon>Basidiomycota</taxon>
        <taxon>Agaricomycotina</taxon>
        <taxon>Agaricomycetes</taxon>
        <taxon>Agaricomycetidae</taxon>
        <taxon>Agaricales</taxon>
        <taxon>Marasmiineae</taxon>
        <taxon>Omphalotaceae</taxon>
        <taxon>Gymnopus</taxon>
    </lineage>
</organism>
<dbReference type="SUPFAM" id="SSF53098">
    <property type="entry name" value="Ribonuclease H-like"/>
    <property type="match status" value="1"/>
</dbReference>
<proteinExistence type="predicted"/>
<dbReference type="Proteomes" id="UP000799118">
    <property type="component" value="Unassembled WGS sequence"/>
</dbReference>
<evidence type="ECO:0000313" key="1">
    <source>
        <dbReference type="EMBL" id="KAE9382617.1"/>
    </source>
</evidence>
<accession>A0A6A4GAW8</accession>
<evidence type="ECO:0000313" key="2">
    <source>
        <dbReference type="Proteomes" id="UP000799118"/>
    </source>
</evidence>
<dbReference type="EMBL" id="ML771248">
    <property type="protein sequence ID" value="KAE9382617.1"/>
    <property type="molecule type" value="Genomic_DNA"/>
</dbReference>
<name>A0A6A4GAW8_9AGAR</name>
<keyword evidence="2" id="KW-1185">Reference proteome</keyword>
<reference evidence="1" key="1">
    <citation type="journal article" date="2019" name="Environ. Microbiol.">
        <title>Fungal ecological strategies reflected in gene transcription - a case study of two litter decomposers.</title>
        <authorList>
            <person name="Barbi F."/>
            <person name="Kohler A."/>
            <person name="Barry K."/>
            <person name="Baskaran P."/>
            <person name="Daum C."/>
            <person name="Fauchery L."/>
            <person name="Ihrmark K."/>
            <person name="Kuo A."/>
            <person name="LaButti K."/>
            <person name="Lipzen A."/>
            <person name="Morin E."/>
            <person name="Grigoriev I.V."/>
            <person name="Henrissat B."/>
            <person name="Lindahl B."/>
            <person name="Martin F."/>
        </authorList>
    </citation>
    <scope>NUCLEOTIDE SEQUENCE</scope>
    <source>
        <strain evidence="1">JB14</strain>
    </source>
</reference>
<feature type="non-terminal residue" evidence="1">
    <location>
        <position position="1"/>
    </location>
</feature>
<sequence length="133" mass="15599">VPTRWNTMYNVVDRAITLRQALDAICKSPELNVGRPTKRLKRFLLVDAEWDILEALLPVFKILYDATNYVSTSRYPMLHEVIPMMDILNKELETAFNNEKHPLVVRRGIQHALVVLDKYYSKVDYSLMWKTSM</sequence>
<feature type="non-terminal residue" evidence="1">
    <location>
        <position position="133"/>
    </location>
</feature>
<dbReference type="InterPro" id="IPR012337">
    <property type="entry name" value="RNaseH-like_sf"/>
</dbReference>
<protein>
    <submittedName>
        <fullName evidence="1">Uncharacterized protein</fullName>
    </submittedName>
</protein>
<gene>
    <name evidence="1" type="ORF">BT96DRAFT_759522</name>
</gene>
<dbReference type="OrthoDB" id="3251057at2759"/>